<comment type="similarity">
    <text evidence="1">Belongs to the sel-1 family.</text>
</comment>
<protein>
    <submittedName>
        <fullName evidence="5">Uncharacterized protein</fullName>
    </submittedName>
</protein>
<reference evidence="5 6" key="1">
    <citation type="submission" date="2024-10" db="EMBL/GenBank/DDBJ databases">
        <title>Updated reference genomes for cyclostephanoid diatoms.</title>
        <authorList>
            <person name="Roberts W.R."/>
            <person name="Alverson A.J."/>
        </authorList>
    </citation>
    <scope>NUCLEOTIDE SEQUENCE [LARGE SCALE GENOMIC DNA]</scope>
    <source>
        <strain evidence="5 6">AJA276-08</strain>
    </source>
</reference>
<proteinExistence type="inferred from homology"/>
<dbReference type="InterPro" id="IPR019734">
    <property type="entry name" value="TPR_rpt"/>
</dbReference>
<gene>
    <name evidence="5" type="ORF">ACHAW5_003901</name>
</gene>
<feature type="signal peptide" evidence="4">
    <location>
        <begin position="1"/>
        <end position="15"/>
    </location>
</feature>
<feature type="compositionally biased region" description="Low complexity" evidence="3">
    <location>
        <begin position="182"/>
        <end position="191"/>
    </location>
</feature>
<keyword evidence="6" id="KW-1185">Reference proteome</keyword>
<evidence type="ECO:0000313" key="5">
    <source>
        <dbReference type="EMBL" id="KAL3765933.1"/>
    </source>
</evidence>
<feature type="region of interest" description="Disordered" evidence="3">
    <location>
        <begin position="566"/>
        <end position="594"/>
    </location>
</feature>
<dbReference type="InterPro" id="IPR011990">
    <property type="entry name" value="TPR-like_helical_dom_sf"/>
</dbReference>
<sequence length="806" mass="89005">MTQLLGILFALEATADIGDVDDDALDTAIESLITMTHFYHGQLRRLYAAFDLESQLEPMQDKLSFPTGHFTNGTPCCYRIHPEEVHVVDTYFGGDKNHWTHAYNWKIKCIDDRYQHVIGHQGLTRFVNDFPLFKRAIERYIQRDHQCELSGQGRRRAALLLEYAWLFPSCSFSRLDRSDYPSTTTSRGSSRPIDGNDRLQMTRDAPPPARPPLARVDNPPPSSSSSSSSSIHLLLLLHRHRRRRSSVRRGMVAVPADVLSSLTSTTTTTTTKTETDGTTIDDGEDAYVLAEEATRNAESARRDREDRTIREQIEAAITTTTTTTTIAGRRAAGIAVVRTIAERAREEWGRRGYDAASAVLPPPPAATSPSPSCPCPCPSPRSSDDDGEEEGYWRNAARERMEESAFRHGYGPALTRIGNRALELSGWGGGSDDGGDDDTSPPSSSSSYYIGGVGSGTTTPSLLLPFDKERCEKWIDVSPVSKLLATIVEIANDDDDDVSARRRLRTLAMHLYATAGERGSSGGLYNLGRLLWDEREYSRAMAAFHDAMEMGDSDAAYFVAAQYLSYEEEEEEDEEEKEEENVDDDDDDDDGGDDVHFLRRTYERYGPAFATSLRSMASTATATTTTTTTTMPSLSNDLQRHGYALLLHAAHRCGHGPALHHLALLCDRNGDADEFRRLLSSAADGGNPDSLFLRGHCRYFGTDGHDRDIPAAMEDFLAAADGGNVDAMVSAGAVLHRGVRSDDGRTIVVERDQRRAFDLYQRAGELGSVEGWRNVVSCYAHGQGVPKCMDTAKHIANMMLREDDGS</sequence>
<feature type="repeat" description="TPR" evidence="2">
    <location>
        <begin position="521"/>
        <end position="554"/>
    </location>
</feature>
<feature type="region of interest" description="Disordered" evidence="3">
    <location>
        <begin position="355"/>
        <end position="392"/>
    </location>
</feature>
<dbReference type="EMBL" id="JALLAZ020001740">
    <property type="protein sequence ID" value="KAL3765933.1"/>
    <property type="molecule type" value="Genomic_DNA"/>
</dbReference>
<evidence type="ECO:0000256" key="4">
    <source>
        <dbReference type="SAM" id="SignalP"/>
    </source>
</evidence>
<dbReference type="InterPro" id="IPR006597">
    <property type="entry name" value="Sel1-like"/>
</dbReference>
<comment type="caution">
    <text evidence="5">The sequence shown here is derived from an EMBL/GenBank/DDBJ whole genome shotgun (WGS) entry which is preliminary data.</text>
</comment>
<evidence type="ECO:0000256" key="3">
    <source>
        <dbReference type="SAM" id="MobiDB-lite"/>
    </source>
</evidence>
<feature type="compositionally biased region" description="Low complexity" evidence="3">
    <location>
        <begin position="440"/>
        <end position="450"/>
    </location>
</feature>
<dbReference type="InterPro" id="IPR050767">
    <property type="entry name" value="Sel1_AlgK"/>
</dbReference>
<feature type="compositionally biased region" description="Acidic residues" evidence="3">
    <location>
        <begin position="566"/>
        <end position="592"/>
    </location>
</feature>
<dbReference type="SUPFAM" id="SSF81901">
    <property type="entry name" value="HCP-like"/>
    <property type="match status" value="2"/>
</dbReference>
<feature type="region of interest" description="Disordered" evidence="3">
    <location>
        <begin position="425"/>
        <end position="451"/>
    </location>
</feature>
<accession>A0ABD3MPU1</accession>
<dbReference type="AlphaFoldDB" id="A0ABD3MPU1"/>
<dbReference type="PANTHER" id="PTHR11102">
    <property type="entry name" value="SEL-1-LIKE PROTEIN"/>
    <property type="match status" value="1"/>
</dbReference>
<dbReference type="PANTHER" id="PTHR11102:SF147">
    <property type="entry name" value="SEL1L ADAPTOR SUBUNIT OF ERAD E3 UBIQUITIN LIGASE"/>
    <property type="match status" value="1"/>
</dbReference>
<evidence type="ECO:0000256" key="1">
    <source>
        <dbReference type="ARBA" id="ARBA00038101"/>
    </source>
</evidence>
<evidence type="ECO:0000313" key="6">
    <source>
        <dbReference type="Proteomes" id="UP001530315"/>
    </source>
</evidence>
<feature type="chain" id="PRO_5044776273" evidence="4">
    <location>
        <begin position="16"/>
        <end position="806"/>
    </location>
</feature>
<feature type="compositionally biased region" description="Pro residues" evidence="3">
    <location>
        <begin position="360"/>
        <end position="379"/>
    </location>
</feature>
<dbReference type="PROSITE" id="PS50005">
    <property type="entry name" value="TPR"/>
    <property type="match status" value="1"/>
</dbReference>
<name>A0ABD3MPU1_9STRA</name>
<dbReference type="SMART" id="SM00671">
    <property type="entry name" value="SEL1"/>
    <property type="match status" value="3"/>
</dbReference>
<keyword evidence="2" id="KW-0802">TPR repeat</keyword>
<dbReference type="Proteomes" id="UP001530315">
    <property type="component" value="Unassembled WGS sequence"/>
</dbReference>
<organism evidence="5 6">
    <name type="scientific">Stephanodiscus triporus</name>
    <dbReference type="NCBI Taxonomy" id="2934178"/>
    <lineage>
        <taxon>Eukaryota</taxon>
        <taxon>Sar</taxon>
        <taxon>Stramenopiles</taxon>
        <taxon>Ochrophyta</taxon>
        <taxon>Bacillariophyta</taxon>
        <taxon>Coscinodiscophyceae</taxon>
        <taxon>Thalassiosirophycidae</taxon>
        <taxon>Stephanodiscales</taxon>
        <taxon>Stephanodiscaceae</taxon>
        <taxon>Stephanodiscus</taxon>
    </lineage>
</organism>
<dbReference type="Gene3D" id="1.25.40.10">
    <property type="entry name" value="Tetratricopeptide repeat domain"/>
    <property type="match status" value="1"/>
</dbReference>
<feature type="region of interest" description="Disordered" evidence="3">
    <location>
        <begin position="177"/>
        <end position="230"/>
    </location>
</feature>
<evidence type="ECO:0000256" key="2">
    <source>
        <dbReference type="PROSITE-ProRule" id="PRU00339"/>
    </source>
</evidence>
<keyword evidence="4" id="KW-0732">Signal</keyword>